<dbReference type="InterPro" id="IPR005814">
    <property type="entry name" value="Aminotrans_3"/>
</dbReference>
<comment type="pathway">
    <text evidence="3">Amino-acid biosynthesis; L-arginine biosynthesis; N(2)-acetyl-L-ornithine from L-glutamate: step 4/4.</text>
</comment>
<dbReference type="NCBIfam" id="NF002325">
    <property type="entry name" value="PRK01278.1"/>
    <property type="match status" value="1"/>
</dbReference>
<proteinExistence type="inferred from homology"/>
<feature type="binding site" evidence="3">
    <location>
        <position position="132"/>
    </location>
    <ligand>
        <name>N(2)-acetyl-L-ornithine</name>
        <dbReference type="ChEBI" id="CHEBI:57805"/>
    </ligand>
</feature>
<comment type="miscellaneous">
    <text evidence="3">May also have succinyldiaminopimelate aminotransferase activity, thus carrying out the corresponding step in lysine biosynthesis.</text>
</comment>
<dbReference type="GO" id="GO:0006526">
    <property type="term" value="P:L-arginine biosynthetic process"/>
    <property type="evidence" value="ECO:0007669"/>
    <property type="project" value="UniProtKB-UniRule"/>
</dbReference>
<sequence length="400" mass="42788">MNSFLMPTYNRAPLSFSYGKGVWLYTEDHTPYLDFGAGVATSSLGHGHPSLVQAIEEQAKKVIHVSNLYQIPQAEALGALLIENTFADKVFFCNSGAEANEGMVKLMRRAQALHGHPEKTDILCFHGAFHGRTLAMLSATGNPKYLEGFGQVAPGFIHVPYNDINAVKAAMTPHVAAIMLEPIQAESGVKEADIAFLQQIRALCDEQGLYLGIDEVQTGTGRTGRFFAYEWAGITPDVVSVAKGIGGGVPLGAFMAKDELAKVLTPGTHGSTFGGNPLACAAGQAAVKTILAEGFLPSVQKTALYLKNGLEALCKTYPHVFSEVRGKGLLLGVKCLPPVADIYNLALDSQLLTVMAGENVLRILPPLIITPEECDEGLKRLSFVGKTIEEKFPSTSKALS</sequence>
<feature type="binding site" evidence="3">
    <location>
        <position position="271"/>
    </location>
    <ligand>
        <name>N(2)-acetyl-L-ornithine</name>
        <dbReference type="ChEBI" id="CHEBI:57805"/>
    </ligand>
</feature>
<keyword evidence="1 3" id="KW-0032">Aminotransferase</keyword>
<keyword evidence="2 3" id="KW-0663">Pyridoxal phosphate</keyword>
<dbReference type="Gene3D" id="3.40.640.10">
    <property type="entry name" value="Type I PLP-dependent aspartate aminotransferase-like (Major domain)"/>
    <property type="match status" value="1"/>
</dbReference>
<dbReference type="InterPro" id="IPR015422">
    <property type="entry name" value="PyrdxlP-dep_Trfase_small"/>
</dbReference>
<comment type="cofactor">
    <cofactor evidence="3">
        <name>pyridoxal 5'-phosphate</name>
        <dbReference type="ChEBI" id="CHEBI:597326"/>
    </cofactor>
    <text evidence="3">Binds 1 pyridoxal phosphate per subunit.</text>
</comment>
<evidence type="ECO:0000313" key="5">
    <source>
        <dbReference type="Proteomes" id="UP000516349"/>
    </source>
</evidence>
<dbReference type="Pfam" id="PF00202">
    <property type="entry name" value="Aminotran_3"/>
    <property type="match status" value="1"/>
</dbReference>
<reference evidence="4 5" key="1">
    <citation type="submission" date="2020-08" db="EMBL/GenBank/DDBJ databases">
        <title>Complete genome sequence of Entomobacter blattae G55GP.</title>
        <authorList>
            <person name="Poehlein A."/>
            <person name="Guzman J."/>
            <person name="Daniel R."/>
            <person name="Vilcinskas A."/>
        </authorList>
    </citation>
    <scope>NUCLEOTIDE SEQUENCE [LARGE SCALE GENOMIC DNA]</scope>
    <source>
        <strain evidence="4 5">G55GP</strain>
    </source>
</reference>
<dbReference type="InterPro" id="IPR015424">
    <property type="entry name" value="PyrdxlP-dep_Trfase"/>
</dbReference>
<dbReference type="FunFam" id="3.40.640.10:FF:000004">
    <property type="entry name" value="Acetylornithine aminotransferase"/>
    <property type="match status" value="1"/>
</dbReference>
<dbReference type="CDD" id="cd00610">
    <property type="entry name" value="OAT_like"/>
    <property type="match status" value="1"/>
</dbReference>
<dbReference type="PIRSF" id="PIRSF000521">
    <property type="entry name" value="Transaminase_4ab_Lys_Orn"/>
    <property type="match status" value="1"/>
</dbReference>
<protein>
    <recommendedName>
        <fullName evidence="3">Acetylornithine aminotransferase</fullName>
        <shortName evidence="3">ACOAT</shortName>
        <ecNumber evidence="3">2.6.1.11</ecNumber>
    </recommendedName>
</protein>
<dbReference type="GO" id="GO:0005737">
    <property type="term" value="C:cytoplasm"/>
    <property type="evidence" value="ECO:0007669"/>
    <property type="project" value="UniProtKB-SubCell"/>
</dbReference>
<dbReference type="Proteomes" id="UP000516349">
    <property type="component" value="Chromosome"/>
</dbReference>
<keyword evidence="5" id="KW-1185">Reference proteome</keyword>
<dbReference type="PANTHER" id="PTHR11986:SF113">
    <property type="entry name" value="SUCCINYLORNITHINE TRANSAMINASE"/>
    <property type="match status" value="1"/>
</dbReference>
<dbReference type="RefSeq" id="WP_203413673.1">
    <property type="nucleotide sequence ID" value="NZ_CP060244.1"/>
</dbReference>
<dbReference type="KEGG" id="ebla:JGUZn3_23210"/>
<comment type="catalytic activity">
    <reaction evidence="3">
        <text>N(2)-acetyl-L-ornithine + 2-oxoglutarate = N-acetyl-L-glutamate 5-semialdehyde + L-glutamate</text>
        <dbReference type="Rhea" id="RHEA:18049"/>
        <dbReference type="ChEBI" id="CHEBI:16810"/>
        <dbReference type="ChEBI" id="CHEBI:29123"/>
        <dbReference type="ChEBI" id="CHEBI:29985"/>
        <dbReference type="ChEBI" id="CHEBI:57805"/>
        <dbReference type="EC" id="2.6.1.11"/>
    </reaction>
</comment>
<dbReference type="UniPathway" id="UPA00068">
    <property type="reaction ID" value="UER00109"/>
</dbReference>
<comment type="subunit">
    <text evidence="3">Homodimer.</text>
</comment>
<dbReference type="InterPro" id="IPR015421">
    <property type="entry name" value="PyrdxlP-dep_Trfase_major"/>
</dbReference>
<accession>A0A7H1NUR2</accession>
<gene>
    <name evidence="3 4" type="primary">argD</name>
    <name evidence="4" type="ORF">JGUZn3_23210</name>
</gene>
<dbReference type="GO" id="GO:0003992">
    <property type="term" value="F:N2-acetyl-L-ornithine:2-oxoglutarate 5-aminotransferase activity"/>
    <property type="evidence" value="ECO:0007669"/>
    <property type="project" value="UniProtKB-UniRule"/>
</dbReference>
<keyword evidence="3" id="KW-0028">Amino-acid biosynthesis</keyword>
<organism evidence="4 5">
    <name type="scientific">Entomobacter blattae</name>
    <dbReference type="NCBI Taxonomy" id="2762277"/>
    <lineage>
        <taxon>Bacteria</taxon>
        <taxon>Pseudomonadati</taxon>
        <taxon>Pseudomonadota</taxon>
        <taxon>Alphaproteobacteria</taxon>
        <taxon>Acetobacterales</taxon>
        <taxon>Acetobacteraceae</taxon>
        <taxon>Entomobacter</taxon>
    </lineage>
</organism>
<evidence type="ECO:0000256" key="3">
    <source>
        <dbReference type="HAMAP-Rule" id="MF_01107"/>
    </source>
</evidence>
<dbReference type="GO" id="GO:0042802">
    <property type="term" value="F:identical protein binding"/>
    <property type="evidence" value="ECO:0007669"/>
    <property type="project" value="TreeGrafter"/>
</dbReference>
<dbReference type="InterPro" id="IPR004636">
    <property type="entry name" value="AcOrn/SuccOrn_fam"/>
</dbReference>
<keyword evidence="3" id="KW-0963">Cytoplasm</keyword>
<evidence type="ECO:0000256" key="1">
    <source>
        <dbReference type="ARBA" id="ARBA00022576"/>
    </source>
</evidence>
<dbReference type="AlphaFoldDB" id="A0A7H1NUR2"/>
<comment type="subcellular location">
    <subcellularLocation>
        <location evidence="3">Cytoplasm</location>
    </subcellularLocation>
</comment>
<feature type="binding site" evidence="3">
    <location>
        <position position="272"/>
    </location>
    <ligand>
        <name>pyridoxal 5'-phosphate</name>
        <dbReference type="ChEBI" id="CHEBI:597326"/>
    </ligand>
</feature>
<comment type="similarity">
    <text evidence="3">Belongs to the class-III pyridoxal-phosphate-dependent aminotransferase family. ArgD subfamily.</text>
</comment>
<dbReference type="PANTHER" id="PTHR11986">
    <property type="entry name" value="AMINOTRANSFERASE CLASS III"/>
    <property type="match status" value="1"/>
</dbReference>
<dbReference type="Gene3D" id="3.90.1150.10">
    <property type="entry name" value="Aspartate Aminotransferase, domain 1"/>
    <property type="match status" value="1"/>
</dbReference>
<dbReference type="GO" id="GO:0030170">
    <property type="term" value="F:pyridoxal phosphate binding"/>
    <property type="evidence" value="ECO:0007669"/>
    <property type="project" value="InterPro"/>
</dbReference>
<evidence type="ECO:0000256" key="2">
    <source>
        <dbReference type="ARBA" id="ARBA00022898"/>
    </source>
</evidence>
<dbReference type="NCBIfam" id="TIGR00707">
    <property type="entry name" value="argD"/>
    <property type="match status" value="1"/>
</dbReference>
<name>A0A7H1NUR2_9PROT</name>
<dbReference type="EC" id="2.6.1.11" evidence="3"/>
<feature type="binding site" evidence="3">
    <location>
        <position position="129"/>
    </location>
    <ligand>
        <name>pyridoxal 5'-phosphate</name>
        <dbReference type="ChEBI" id="CHEBI:597326"/>
    </ligand>
</feature>
<feature type="binding site" evidence="3">
    <location>
        <begin position="214"/>
        <end position="217"/>
    </location>
    <ligand>
        <name>pyridoxal 5'-phosphate</name>
        <dbReference type="ChEBI" id="CHEBI:597326"/>
    </ligand>
</feature>
<dbReference type="InterPro" id="IPR050103">
    <property type="entry name" value="Class-III_PLP-dep_AT"/>
</dbReference>
<dbReference type="EMBL" id="CP060244">
    <property type="protein sequence ID" value="QNT79522.1"/>
    <property type="molecule type" value="Genomic_DNA"/>
</dbReference>
<feature type="binding site" evidence="3">
    <location>
        <begin position="96"/>
        <end position="97"/>
    </location>
    <ligand>
        <name>pyridoxal 5'-phosphate</name>
        <dbReference type="ChEBI" id="CHEBI:597326"/>
    </ligand>
</feature>
<feature type="modified residue" description="N6-(pyridoxal phosphate)lysine" evidence="3">
    <location>
        <position position="243"/>
    </location>
</feature>
<keyword evidence="3 4" id="KW-0808">Transferase</keyword>
<dbReference type="SUPFAM" id="SSF53383">
    <property type="entry name" value="PLP-dependent transferases"/>
    <property type="match status" value="1"/>
</dbReference>
<keyword evidence="3" id="KW-0055">Arginine biosynthesis</keyword>
<evidence type="ECO:0000313" key="4">
    <source>
        <dbReference type="EMBL" id="QNT79522.1"/>
    </source>
</evidence>
<dbReference type="HAMAP" id="MF_01107">
    <property type="entry name" value="ArgD_aminotrans_3"/>
    <property type="match status" value="1"/>
</dbReference>